<dbReference type="SUPFAM" id="SSF54928">
    <property type="entry name" value="RNA-binding domain, RBD"/>
    <property type="match status" value="1"/>
</dbReference>
<evidence type="ECO:0000256" key="2">
    <source>
        <dbReference type="SAM" id="MobiDB-lite"/>
    </source>
</evidence>
<accession>A0A7D4BE62</accession>
<dbReference type="PANTHER" id="PTHR48025">
    <property type="entry name" value="OS02G0815200 PROTEIN"/>
    <property type="match status" value="1"/>
</dbReference>
<gene>
    <name evidence="4" type="ORF">FHG85_05605</name>
</gene>
<dbReference type="PANTHER" id="PTHR48025:SF1">
    <property type="entry name" value="RRM DOMAIN-CONTAINING PROTEIN"/>
    <property type="match status" value="1"/>
</dbReference>
<feature type="region of interest" description="Disordered" evidence="2">
    <location>
        <begin position="74"/>
        <end position="97"/>
    </location>
</feature>
<dbReference type="InterPro" id="IPR012677">
    <property type="entry name" value="Nucleotide-bd_a/b_plait_sf"/>
</dbReference>
<dbReference type="RefSeq" id="WP_173073833.1">
    <property type="nucleotide sequence ID" value="NZ_CP041345.1"/>
</dbReference>
<keyword evidence="5" id="KW-1185">Reference proteome</keyword>
<dbReference type="Gene3D" id="3.30.70.330">
    <property type="match status" value="1"/>
</dbReference>
<proteinExistence type="predicted"/>
<dbReference type="InterPro" id="IPR035979">
    <property type="entry name" value="RBD_domain_sf"/>
</dbReference>
<protein>
    <submittedName>
        <fullName evidence="4">RNA-binding protein</fullName>
    </submittedName>
</protein>
<dbReference type="InterPro" id="IPR050502">
    <property type="entry name" value="Euk_RNA-bind_prot"/>
</dbReference>
<dbReference type="AlphaFoldDB" id="A0A7D4BE62"/>
<feature type="domain" description="RRM" evidence="3">
    <location>
        <begin position="1"/>
        <end position="79"/>
    </location>
</feature>
<dbReference type="SMART" id="SM00360">
    <property type="entry name" value="RRM"/>
    <property type="match status" value="1"/>
</dbReference>
<evidence type="ECO:0000313" key="4">
    <source>
        <dbReference type="EMBL" id="QKG79758.1"/>
    </source>
</evidence>
<sequence>MMIYIGNIAYSMTAEELKELCMPFGNVVSSKVIIDKATGKSKGYGFVEFDNDESALKAIQELNNTQVKGRNIKVNNAFRKNTQTETPKDTEQQNPEA</sequence>
<reference evidence="4 5" key="1">
    <citation type="submission" date="2019-07" db="EMBL/GenBank/DDBJ databases">
        <title>Thalassofilum flectens gen. nov., sp. nov., a novel moderate thermophilic anaerobe from a shallow sea hot spring in Kunashir Island (Russia), representing a new family in the order Bacteroidales, and proposal of Thalassofilacea fam. nov.</title>
        <authorList>
            <person name="Kochetkova T.V."/>
            <person name="Podosokorskaya O.A."/>
            <person name="Novikov A."/>
            <person name="Elcheninov A.G."/>
            <person name="Toshchakov S.V."/>
            <person name="Kublanov I.V."/>
        </authorList>
    </citation>
    <scope>NUCLEOTIDE SEQUENCE [LARGE SCALE GENOMIC DNA]</scope>
    <source>
        <strain evidence="4 5">38-H</strain>
    </source>
</reference>
<keyword evidence="1" id="KW-0694">RNA-binding</keyword>
<organism evidence="4 5">
    <name type="scientific">Tenuifilum thalassicum</name>
    <dbReference type="NCBI Taxonomy" id="2590900"/>
    <lineage>
        <taxon>Bacteria</taxon>
        <taxon>Pseudomonadati</taxon>
        <taxon>Bacteroidota</taxon>
        <taxon>Bacteroidia</taxon>
        <taxon>Bacteroidales</taxon>
        <taxon>Tenuifilaceae</taxon>
        <taxon>Tenuifilum</taxon>
    </lineage>
</organism>
<evidence type="ECO:0000259" key="3">
    <source>
        <dbReference type="PROSITE" id="PS50102"/>
    </source>
</evidence>
<name>A0A7D4BE62_9BACT</name>
<dbReference type="Proteomes" id="UP000500961">
    <property type="component" value="Chromosome"/>
</dbReference>
<evidence type="ECO:0000256" key="1">
    <source>
        <dbReference type="ARBA" id="ARBA00022884"/>
    </source>
</evidence>
<dbReference type="SMART" id="SM00361">
    <property type="entry name" value="RRM_1"/>
    <property type="match status" value="1"/>
</dbReference>
<dbReference type="InterPro" id="IPR000504">
    <property type="entry name" value="RRM_dom"/>
</dbReference>
<dbReference type="PROSITE" id="PS50102">
    <property type="entry name" value="RRM"/>
    <property type="match status" value="1"/>
</dbReference>
<dbReference type="KEGG" id="ttz:FHG85_05605"/>
<dbReference type="InterPro" id="IPR003954">
    <property type="entry name" value="RRM_euk-type"/>
</dbReference>
<dbReference type="EMBL" id="CP041345">
    <property type="protein sequence ID" value="QKG79758.1"/>
    <property type="molecule type" value="Genomic_DNA"/>
</dbReference>
<evidence type="ECO:0000313" key="5">
    <source>
        <dbReference type="Proteomes" id="UP000500961"/>
    </source>
</evidence>
<dbReference type="GO" id="GO:0003729">
    <property type="term" value="F:mRNA binding"/>
    <property type="evidence" value="ECO:0007669"/>
    <property type="project" value="TreeGrafter"/>
</dbReference>
<dbReference type="Pfam" id="PF00076">
    <property type="entry name" value="RRM_1"/>
    <property type="match status" value="1"/>
</dbReference>